<keyword evidence="9" id="KW-0902">Two-component regulatory system</keyword>
<keyword evidence="8" id="KW-0067">ATP-binding</keyword>
<dbReference type="SUPFAM" id="SSF47384">
    <property type="entry name" value="Homodimeric domain of signal transducing histidine kinase"/>
    <property type="match status" value="1"/>
</dbReference>
<organism evidence="15 16">
    <name type="scientific">Azospirillum melinis</name>
    <dbReference type="NCBI Taxonomy" id="328839"/>
    <lineage>
        <taxon>Bacteria</taxon>
        <taxon>Pseudomonadati</taxon>
        <taxon>Pseudomonadota</taxon>
        <taxon>Alphaproteobacteria</taxon>
        <taxon>Rhodospirillales</taxon>
        <taxon>Azospirillaceae</taxon>
        <taxon>Azospirillum</taxon>
    </lineage>
</organism>
<sequence length="872" mass="91358">MARLFAGPAGNGAIGSGTRAGDPARGGRRRGLAVSALATPSGNLAAGPGNGLGRLRFGIRVRLFLAFVAVATLSVVACALGWLSYDRLGGTLDEFAESHLPALGVAAKLAEEGGAIIATAPILAGSRTEDEMDAIRDALGRRLTTLRALTGAIEGGVPGLRPVVDSLGRNLAELDGTVRQRLALARRNQEAIERLRWLHADFLDEIDPLVADARFNIQSALASVESGRPSADAVRILREENRRSEALLQIGANGNLAVGLVARAATLATAELLDDNAGFLDETADRLQRDLTALAGWADGVSLRQLVGQLLDLARGADGSVPALRREELETAAHGQSLLAENRDIVARLNGLIARQVQAVEQDSRAAAARSAGAVAFGRSALLASALVSLLVAVLVAWLYVNRNLISRLTRLGDAARAIAAGDLKADIPLGGGDELADMAAALLVFRDTAIAVEEANAQAIIDNAQAGLAITDAQGVIEFVNPLAAALIAPPPGGRARKGEGEGEAGRLADRLDAEGAARVAAFFAQVPHAQMPAGAGGPAPTLSILATGRRPDGGAVPVQVGVRPFWRRQRQRFIVTLTDMTERLEAQHVLERTVQERTTDLRATNDRLERAIAEHQRTERELREAQAELVQAGKLAALGQLAAGVGHELNQPLAAIRSYAHNGRKLIGLGRVEEAEGNLGKIADLTARMANITNHLKRFARRPDSRLGAVELAPVIQGALSLFGNRLREEAVAVELALPDADPASGTPLRVRAEEVRLEQVLVNLLSNALDAVAGAPVRRILIRAGIVDEGEDGEEGGAVRIEVRDSGSGIAADPVAQIFDPFFTTKPVGTGLGLGLSISYNIVRDFGGVLSVAESGPDGTAFVLTLTRA</sequence>
<dbReference type="Pfam" id="PF21689">
    <property type="entry name" value="TorS_sensor_domain"/>
    <property type="match status" value="1"/>
</dbReference>
<dbReference type="InterPro" id="IPR035965">
    <property type="entry name" value="PAS-like_dom_sf"/>
</dbReference>
<dbReference type="InterPro" id="IPR005467">
    <property type="entry name" value="His_kinase_dom"/>
</dbReference>
<dbReference type="InterPro" id="IPR017116">
    <property type="entry name" value="Sig_transdc_His_kinase_PgtB"/>
</dbReference>
<evidence type="ECO:0000259" key="13">
    <source>
        <dbReference type="PROSITE" id="PS50109"/>
    </source>
</evidence>
<dbReference type="Proteomes" id="UP000605086">
    <property type="component" value="Unassembled WGS sequence"/>
</dbReference>
<keyword evidence="12" id="KW-1133">Transmembrane helix</keyword>
<accession>A0ABX2KQW9</accession>
<dbReference type="Gene3D" id="3.30.450.20">
    <property type="entry name" value="PAS domain"/>
    <property type="match status" value="1"/>
</dbReference>
<dbReference type="PRINTS" id="PR00344">
    <property type="entry name" value="BCTRLSENSOR"/>
</dbReference>
<dbReference type="PIRSF" id="PIRSF037119">
    <property type="entry name" value="STHK_PgtB"/>
    <property type="match status" value="1"/>
</dbReference>
<dbReference type="Gene3D" id="3.30.565.10">
    <property type="entry name" value="Histidine kinase-like ATPase, C-terminal domain"/>
    <property type="match status" value="1"/>
</dbReference>
<dbReference type="SUPFAM" id="SSF55874">
    <property type="entry name" value="ATPase domain of HSP90 chaperone/DNA topoisomerase II/histidine kinase"/>
    <property type="match status" value="1"/>
</dbReference>
<evidence type="ECO:0000256" key="10">
    <source>
        <dbReference type="SAM" id="Coils"/>
    </source>
</evidence>
<keyword evidence="10" id="KW-0175">Coiled coil</keyword>
<evidence type="ECO:0000256" key="7">
    <source>
        <dbReference type="ARBA" id="ARBA00022777"/>
    </source>
</evidence>
<keyword evidence="6" id="KW-0547">Nucleotide-binding</keyword>
<evidence type="ECO:0000256" key="1">
    <source>
        <dbReference type="ARBA" id="ARBA00000085"/>
    </source>
</evidence>
<dbReference type="InterPro" id="IPR036890">
    <property type="entry name" value="HATPase_C_sf"/>
</dbReference>
<feature type="region of interest" description="Disordered" evidence="11">
    <location>
        <begin position="1"/>
        <end position="27"/>
    </location>
</feature>
<dbReference type="Gene3D" id="6.10.340.10">
    <property type="match status" value="1"/>
</dbReference>
<gene>
    <name evidence="15" type="ORF">GBZ48_23740</name>
</gene>
<evidence type="ECO:0000256" key="8">
    <source>
        <dbReference type="ARBA" id="ARBA00022840"/>
    </source>
</evidence>
<dbReference type="InterPro" id="IPR003660">
    <property type="entry name" value="HAMP_dom"/>
</dbReference>
<dbReference type="PANTHER" id="PTHR43065">
    <property type="entry name" value="SENSOR HISTIDINE KINASE"/>
    <property type="match status" value="1"/>
</dbReference>
<protein>
    <recommendedName>
        <fullName evidence="3">histidine kinase</fullName>
        <ecNumber evidence="3">2.7.13.3</ecNumber>
    </recommendedName>
</protein>
<dbReference type="EMBL" id="WHOS01000037">
    <property type="protein sequence ID" value="NUB02259.1"/>
    <property type="molecule type" value="Genomic_DNA"/>
</dbReference>
<dbReference type="PROSITE" id="PS50885">
    <property type="entry name" value="HAMP"/>
    <property type="match status" value="1"/>
</dbReference>
<comment type="subcellular location">
    <subcellularLocation>
        <location evidence="2">Membrane</location>
    </subcellularLocation>
</comment>
<dbReference type="SUPFAM" id="SSF158472">
    <property type="entry name" value="HAMP domain-like"/>
    <property type="match status" value="1"/>
</dbReference>
<keyword evidence="4" id="KW-0597">Phosphoprotein</keyword>
<dbReference type="SMART" id="SM00387">
    <property type="entry name" value="HATPase_c"/>
    <property type="match status" value="1"/>
</dbReference>
<dbReference type="Pfam" id="PF02518">
    <property type="entry name" value="HATPase_c"/>
    <property type="match status" value="1"/>
</dbReference>
<comment type="catalytic activity">
    <reaction evidence="1">
        <text>ATP + protein L-histidine = ADP + protein N-phospho-L-histidine.</text>
        <dbReference type="EC" id="2.7.13.3"/>
    </reaction>
</comment>
<evidence type="ECO:0000313" key="16">
    <source>
        <dbReference type="Proteomes" id="UP000605086"/>
    </source>
</evidence>
<name>A0ABX2KQW9_9PROT</name>
<evidence type="ECO:0000256" key="4">
    <source>
        <dbReference type="ARBA" id="ARBA00022553"/>
    </source>
</evidence>
<evidence type="ECO:0000256" key="9">
    <source>
        <dbReference type="ARBA" id="ARBA00023012"/>
    </source>
</evidence>
<evidence type="ECO:0000256" key="6">
    <source>
        <dbReference type="ARBA" id="ARBA00022741"/>
    </source>
</evidence>
<evidence type="ECO:0000313" key="15">
    <source>
        <dbReference type="EMBL" id="NUB02259.1"/>
    </source>
</evidence>
<dbReference type="SMART" id="SM00388">
    <property type="entry name" value="HisKA"/>
    <property type="match status" value="1"/>
</dbReference>
<feature type="coiled-coil region" evidence="10">
    <location>
        <begin position="600"/>
        <end position="637"/>
    </location>
</feature>
<dbReference type="InterPro" id="IPR036097">
    <property type="entry name" value="HisK_dim/P_sf"/>
</dbReference>
<proteinExistence type="predicted"/>
<evidence type="ECO:0000256" key="3">
    <source>
        <dbReference type="ARBA" id="ARBA00012438"/>
    </source>
</evidence>
<feature type="transmembrane region" description="Helical" evidence="12">
    <location>
        <begin position="381"/>
        <end position="401"/>
    </location>
</feature>
<reference evidence="15 16" key="1">
    <citation type="submission" date="2019-10" db="EMBL/GenBank/DDBJ databases">
        <title>Genome sequence of Azospirillum melinis.</title>
        <authorList>
            <person name="Ambrosini A."/>
            <person name="Sant'Anna F.H."/>
            <person name="Cassan F.D."/>
            <person name="Souza E.M."/>
            <person name="Passaglia L.M.P."/>
        </authorList>
    </citation>
    <scope>NUCLEOTIDE SEQUENCE [LARGE SCALE GENOMIC DNA]</scope>
    <source>
        <strain evidence="15 16">TMCY0552</strain>
    </source>
</reference>
<evidence type="ECO:0000256" key="12">
    <source>
        <dbReference type="SAM" id="Phobius"/>
    </source>
</evidence>
<dbReference type="InterPro" id="IPR038188">
    <property type="entry name" value="TorS_sensor_sf"/>
</dbReference>
<keyword evidence="12" id="KW-0812">Transmembrane</keyword>
<dbReference type="InterPro" id="IPR004358">
    <property type="entry name" value="Sig_transdc_His_kin-like_C"/>
</dbReference>
<evidence type="ECO:0000256" key="2">
    <source>
        <dbReference type="ARBA" id="ARBA00004370"/>
    </source>
</evidence>
<dbReference type="Gene3D" id="1.10.287.130">
    <property type="match status" value="1"/>
</dbReference>
<feature type="transmembrane region" description="Helical" evidence="12">
    <location>
        <begin position="63"/>
        <end position="85"/>
    </location>
</feature>
<dbReference type="Gene3D" id="1.20.58.920">
    <property type="match status" value="1"/>
</dbReference>
<dbReference type="Pfam" id="PF00672">
    <property type="entry name" value="HAMP"/>
    <property type="match status" value="1"/>
</dbReference>
<dbReference type="InterPro" id="IPR003661">
    <property type="entry name" value="HisK_dim/P_dom"/>
</dbReference>
<evidence type="ECO:0000256" key="11">
    <source>
        <dbReference type="SAM" id="MobiDB-lite"/>
    </source>
</evidence>
<feature type="domain" description="Histidine kinase" evidence="13">
    <location>
        <begin position="646"/>
        <end position="872"/>
    </location>
</feature>
<keyword evidence="16" id="KW-1185">Reference proteome</keyword>
<dbReference type="PANTHER" id="PTHR43065:SF46">
    <property type="entry name" value="C4-DICARBOXYLATE TRANSPORT SENSOR PROTEIN DCTB"/>
    <property type="match status" value="1"/>
</dbReference>
<dbReference type="CDD" id="cd00082">
    <property type="entry name" value="HisKA"/>
    <property type="match status" value="1"/>
</dbReference>
<dbReference type="CDD" id="cd06225">
    <property type="entry name" value="HAMP"/>
    <property type="match status" value="1"/>
</dbReference>
<dbReference type="PROSITE" id="PS50109">
    <property type="entry name" value="HIS_KIN"/>
    <property type="match status" value="1"/>
</dbReference>
<dbReference type="InterPro" id="IPR003594">
    <property type="entry name" value="HATPase_dom"/>
</dbReference>
<feature type="domain" description="HAMP" evidence="14">
    <location>
        <begin position="403"/>
        <end position="455"/>
    </location>
</feature>
<dbReference type="EC" id="2.7.13.3" evidence="3"/>
<comment type="caution">
    <text evidence="15">The sequence shown here is derived from an EMBL/GenBank/DDBJ whole genome shotgun (WGS) entry which is preliminary data.</text>
</comment>
<dbReference type="SUPFAM" id="SSF55785">
    <property type="entry name" value="PYP-like sensor domain (PAS domain)"/>
    <property type="match status" value="1"/>
</dbReference>
<dbReference type="SMART" id="SM00304">
    <property type="entry name" value="HAMP"/>
    <property type="match status" value="1"/>
</dbReference>
<keyword evidence="5" id="KW-0808">Transferase</keyword>
<evidence type="ECO:0000259" key="14">
    <source>
        <dbReference type="PROSITE" id="PS50885"/>
    </source>
</evidence>
<evidence type="ECO:0000256" key="5">
    <source>
        <dbReference type="ARBA" id="ARBA00022679"/>
    </source>
</evidence>
<keyword evidence="7" id="KW-0418">Kinase</keyword>
<keyword evidence="12" id="KW-0472">Membrane</keyword>
<dbReference type="Pfam" id="PF00512">
    <property type="entry name" value="HisKA"/>
    <property type="match status" value="1"/>
</dbReference>